<protein>
    <submittedName>
        <fullName evidence="1">Uncharacterized protein</fullName>
    </submittedName>
</protein>
<name>X1DLD2_9ZZZZ</name>
<proteinExistence type="predicted"/>
<feature type="non-terminal residue" evidence="1">
    <location>
        <position position="1"/>
    </location>
</feature>
<dbReference type="EMBL" id="BART01037162">
    <property type="protein sequence ID" value="GAH05824.1"/>
    <property type="molecule type" value="Genomic_DNA"/>
</dbReference>
<organism evidence="1">
    <name type="scientific">marine sediment metagenome</name>
    <dbReference type="NCBI Taxonomy" id="412755"/>
    <lineage>
        <taxon>unclassified sequences</taxon>
        <taxon>metagenomes</taxon>
        <taxon>ecological metagenomes</taxon>
    </lineage>
</organism>
<evidence type="ECO:0000313" key="1">
    <source>
        <dbReference type="EMBL" id="GAH05824.1"/>
    </source>
</evidence>
<sequence length="158" mass="18053">GQTEYFYIELTPFELGYQEFNITAMSPAISETIEASINVIDDDTQYPYFDYFSIEDNHNWLNLSFVAKDDLLGDDQGLSNITVYVDDVLVYKKVPPSPTQTIFNFSLPNDWIWLTGDWIDGKTIYNVEVNITDADDDRISDDSLTTSISGEFKVTLDE</sequence>
<reference evidence="1" key="1">
    <citation type="journal article" date="2014" name="Front. Microbiol.">
        <title>High frequency of phylogenetically diverse reductive dehalogenase-homologous genes in deep subseafloor sedimentary metagenomes.</title>
        <authorList>
            <person name="Kawai M."/>
            <person name="Futagami T."/>
            <person name="Toyoda A."/>
            <person name="Takaki Y."/>
            <person name="Nishi S."/>
            <person name="Hori S."/>
            <person name="Arai W."/>
            <person name="Tsubouchi T."/>
            <person name="Morono Y."/>
            <person name="Uchiyama I."/>
            <person name="Ito T."/>
            <person name="Fujiyama A."/>
            <person name="Inagaki F."/>
            <person name="Takami H."/>
        </authorList>
    </citation>
    <scope>NUCLEOTIDE SEQUENCE</scope>
    <source>
        <strain evidence="1">Expedition CK06-06</strain>
    </source>
</reference>
<dbReference type="AlphaFoldDB" id="X1DLD2"/>
<comment type="caution">
    <text evidence="1">The sequence shown here is derived from an EMBL/GenBank/DDBJ whole genome shotgun (WGS) entry which is preliminary data.</text>
</comment>
<feature type="non-terminal residue" evidence="1">
    <location>
        <position position="158"/>
    </location>
</feature>
<accession>X1DLD2</accession>
<gene>
    <name evidence="1" type="ORF">S01H4_62316</name>
</gene>